<reference evidence="2" key="1">
    <citation type="submission" date="2022-11" db="UniProtKB">
        <authorList>
            <consortium name="WormBaseParasite"/>
        </authorList>
    </citation>
    <scope>IDENTIFICATION</scope>
</reference>
<organism evidence="1 2">
    <name type="scientific">Panagrolaimus sp. ES5</name>
    <dbReference type="NCBI Taxonomy" id="591445"/>
    <lineage>
        <taxon>Eukaryota</taxon>
        <taxon>Metazoa</taxon>
        <taxon>Ecdysozoa</taxon>
        <taxon>Nematoda</taxon>
        <taxon>Chromadorea</taxon>
        <taxon>Rhabditida</taxon>
        <taxon>Tylenchina</taxon>
        <taxon>Panagrolaimomorpha</taxon>
        <taxon>Panagrolaimoidea</taxon>
        <taxon>Panagrolaimidae</taxon>
        <taxon>Panagrolaimus</taxon>
    </lineage>
</organism>
<dbReference type="WBParaSite" id="ES5_v2.g28392.t1">
    <property type="protein sequence ID" value="ES5_v2.g28392.t1"/>
    <property type="gene ID" value="ES5_v2.g28392"/>
</dbReference>
<dbReference type="Proteomes" id="UP000887579">
    <property type="component" value="Unplaced"/>
</dbReference>
<protein>
    <submittedName>
        <fullName evidence="2">BZIP domain-containing protein</fullName>
    </submittedName>
</protein>
<proteinExistence type="predicted"/>
<evidence type="ECO:0000313" key="2">
    <source>
        <dbReference type="WBParaSite" id="ES5_v2.g28392.t1"/>
    </source>
</evidence>
<name>A0AC34GFG3_9BILA</name>
<sequence>MLPTKTSIKPEYTSQFDDGFEETDFTPAVSSEKEPQFGKRKRVESHRFFDFTEKMLKQQTDNNEFIEVTQQILNQYLSQSTSSPSPSIVSTLGSISPTSLPLNGPLIEKAINEVVDESMLRTPRVYRKVKPQEKDSYKYIKNRERNNEAVRKTRERNKVKKMLEEEKYEQLRKRYNAMIDALKNCQ</sequence>
<accession>A0AC34GFG3</accession>
<evidence type="ECO:0000313" key="1">
    <source>
        <dbReference type="Proteomes" id="UP000887579"/>
    </source>
</evidence>